<evidence type="ECO:0000259" key="3">
    <source>
        <dbReference type="Pfam" id="PF18291"/>
    </source>
</evidence>
<dbReference type="EMBL" id="JRNU01000021">
    <property type="protein sequence ID" value="KGF51896.1"/>
    <property type="molecule type" value="Genomic_DNA"/>
</dbReference>
<dbReference type="SUPFAM" id="SSF47729">
    <property type="entry name" value="IHF-like DNA-binding proteins"/>
    <property type="match status" value="1"/>
</dbReference>
<sequence>MINFKMYQDNRKKSPKKGYWYARAHVQGLADIKYLAGRISNTCTVTESDILAVISALVTEMSYALKDGKRVLINGLGSFKASFRSKGVEKLKDFKPATHIYNPRIIFLPETARAGDNSRYKTMLLGWKVSELSTYKQDSADAPGLKPKAAEGGHSAGVVSDGGTL</sequence>
<dbReference type="InterPro" id="IPR041607">
    <property type="entry name" value="HU-HIG"/>
</dbReference>
<dbReference type="InterPro" id="IPR010992">
    <property type="entry name" value="IHF-like_DNA-bd_dom_sf"/>
</dbReference>
<evidence type="ECO:0000256" key="1">
    <source>
        <dbReference type="ARBA" id="ARBA00023125"/>
    </source>
</evidence>
<dbReference type="NCBIfam" id="TIGR01201">
    <property type="entry name" value="HU_rel"/>
    <property type="match status" value="1"/>
</dbReference>
<proteinExistence type="predicted"/>
<feature type="domain" description="HU" evidence="3">
    <location>
        <begin position="2"/>
        <end position="112"/>
    </location>
</feature>
<dbReference type="Gene3D" id="4.10.520.10">
    <property type="entry name" value="IHF-like DNA-binding proteins"/>
    <property type="match status" value="1"/>
</dbReference>
<keyword evidence="5" id="KW-1185">Reference proteome</keyword>
<organism evidence="4 5">
    <name type="scientific">Prevotella amnii DNF00058</name>
    <dbReference type="NCBI Taxonomy" id="1401066"/>
    <lineage>
        <taxon>Bacteria</taxon>
        <taxon>Pseudomonadati</taxon>
        <taxon>Bacteroidota</taxon>
        <taxon>Bacteroidia</taxon>
        <taxon>Bacteroidales</taxon>
        <taxon>Prevotellaceae</taxon>
        <taxon>Prevotella</taxon>
    </lineage>
</organism>
<protein>
    <submittedName>
        <fullName evidence="4">DNA-binding protein</fullName>
    </submittedName>
</protein>
<evidence type="ECO:0000256" key="2">
    <source>
        <dbReference type="SAM" id="MobiDB-lite"/>
    </source>
</evidence>
<accession>A0A096AYV3</accession>
<keyword evidence="1 4" id="KW-0238">DNA-binding</keyword>
<gene>
    <name evidence="4" type="ORF">HMPREF9302_05715</name>
</gene>
<dbReference type="AlphaFoldDB" id="A0A096AYV3"/>
<dbReference type="Proteomes" id="UP000029614">
    <property type="component" value="Unassembled WGS sequence"/>
</dbReference>
<dbReference type="Pfam" id="PF18291">
    <property type="entry name" value="HU-HIG"/>
    <property type="match status" value="1"/>
</dbReference>
<comment type="caution">
    <text evidence="4">The sequence shown here is derived from an EMBL/GenBank/DDBJ whole genome shotgun (WGS) entry which is preliminary data.</text>
</comment>
<dbReference type="GO" id="GO:0003677">
    <property type="term" value="F:DNA binding"/>
    <property type="evidence" value="ECO:0007669"/>
    <property type="project" value="UniProtKB-KW"/>
</dbReference>
<reference evidence="4 5" key="1">
    <citation type="submission" date="2014-07" db="EMBL/GenBank/DDBJ databases">
        <authorList>
            <person name="McCorrison J."/>
            <person name="Sanka R."/>
            <person name="Torralba M."/>
            <person name="Gillis M."/>
            <person name="Haft D.H."/>
            <person name="Methe B."/>
            <person name="Sutton G."/>
            <person name="Nelson K.E."/>
        </authorList>
    </citation>
    <scope>NUCLEOTIDE SEQUENCE [LARGE SCALE GENOMIC DNA]</scope>
    <source>
        <strain evidence="4 5">DNF00058</strain>
    </source>
</reference>
<dbReference type="RefSeq" id="WP_019035947.1">
    <property type="nucleotide sequence ID" value="NZ_JRNU01000021.1"/>
</dbReference>
<evidence type="ECO:0000313" key="5">
    <source>
        <dbReference type="Proteomes" id="UP000029614"/>
    </source>
</evidence>
<evidence type="ECO:0000313" key="4">
    <source>
        <dbReference type="EMBL" id="KGF51896.1"/>
    </source>
</evidence>
<dbReference type="InterPro" id="IPR005902">
    <property type="entry name" value="HU_DNA-bd_put"/>
</dbReference>
<name>A0A096AYV3_9BACT</name>
<feature type="region of interest" description="Disordered" evidence="2">
    <location>
        <begin position="140"/>
        <end position="165"/>
    </location>
</feature>